<evidence type="ECO:0000256" key="11">
    <source>
        <dbReference type="SAM" id="Phobius"/>
    </source>
</evidence>
<dbReference type="EMBL" id="CALNXI010005699">
    <property type="protein sequence ID" value="CAH3198283.1"/>
    <property type="molecule type" value="Genomic_DNA"/>
</dbReference>
<keyword evidence="14" id="KW-1185">Reference proteome</keyword>
<dbReference type="PROSITE" id="PS00237">
    <property type="entry name" value="G_PROTEIN_RECEP_F1_1"/>
    <property type="match status" value="1"/>
</dbReference>
<feature type="transmembrane region" description="Helical" evidence="11">
    <location>
        <begin position="12"/>
        <end position="36"/>
    </location>
</feature>
<keyword evidence="6 11" id="KW-0472">Membrane</keyword>
<feature type="transmembrane region" description="Helical" evidence="11">
    <location>
        <begin position="130"/>
        <end position="153"/>
    </location>
</feature>
<feature type="non-terminal residue" evidence="13">
    <location>
        <position position="410"/>
    </location>
</feature>
<evidence type="ECO:0000256" key="2">
    <source>
        <dbReference type="ARBA" id="ARBA00022475"/>
    </source>
</evidence>
<dbReference type="PANTHER" id="PTHR24246">
    <property type="entry name" value="OLFACTORY RECEPTOR AND ADENOSINE RECEPTOR"/>
    <property type="match status" value="1"/>
</dbReference>
<keyword evidence="2" id="KW-1003">Cell membrane</keyword>
<evidence type="ECO:0000313" key="14">
    <source>
        <dbReference type="Proteomes" id="UP001159427"/>
    </source>
</evidence>
<feature type="domain" description="G-protein coupled receptors family 1 profile" evidence="12">
    <location>
        <begin position="275"/>
        <end position="410"/>
    </location>
</feature>
<keyword evidence="5 10" id="KW-0297">G-protein coupled receptor</keyword>
<feature type="domain" description="G-protein coupled receptors family 1 profile" evidence="12">
    <location>
        <begin position="1"/>
        <end position="232"/>
    </location>
</feature>
<dbReference type="Pfam" id="PF00001">
    <property type="entry name" value="7tm_1"/>
    <property type="match status" value="2"/>
</dbReference>
<dbReference type="InterPro" id="IPR017452">
    <property type="entry name" value="GPCR_Rhodpsn_7TM"/>
</dbReference>
<dbReference type="SUPFAM" id="SSF81321">
    <property type="entry name" value="Family A G protein-coupled receptor-like"/>
    <property type="match status" value="2"/>
</dbReference>
<dbReference type="Gene3D" id="1.20.1070.10">
    <property type="entry name" value="Rhodopsin 7-helix transmembrane proteins"/>
    <property type="match status" value="2"/>
</dbReference>
<name>A0ABN8T310_9CNID</name>
<dbReference type="InterPro" id="IPR000276">
    <property type="entry name" value="GPCR_Rhodpsn"/>
</dbReference>
<evidence type="ECO:0000259" key="12">
    <source>
        <dbReference type="PROSITE" id="PS50262"/>
    </source>
</evidence>
<dbReference type="CDD" id="cd00637">
    <property type="entry name" value="7tm_classA_rhodopsin-like"/>
    <property type="match status" value="2"/>
</dbReference>
<evidence type="ECO:0000256" key="1">
    <source>
        <dbReference type="ARBA" id="ARBA00004651"/>
    </source>
</evidence>
<dbReference type="Proteomes" id="UP001159427">
    <property type="component" value="Unassembled WGS sequence"/>
</dbReference>
<keyword evidence="9 10" id="KW-0807">Transducer</keyword>
<feature type="transmembrane region" description="Helical" evidence="11">
    <location>
        <begin position="56"/>
        <end position="76"/>
    </location>
</feature>
<dbReference type="SMART" id="SM01381">
    <property type="entry name" value="7TM_GPCR_Srsx"/>
    <property type="match status" value="1"/>
</dbReference>
<keyword evidence="8" id="KW-0325">Glycoprotein</keyword>
<proteinExistence type="inferred from homology"/>
<gene>
    <name evidence="13" type="ORF">PEVE_00036071</name>
</gene>
<protein>
    <recommendedName>
        <fullName evidence="12">G-protein coupled receptors family 1 profile domain-containing protein</fullName>
    </recommendedName>
</protein>
<accession>A0ABN8T310</accession>
<evidence type="ECO:0000256" key="7">
    <source>
        <dbReference type="ARBA" id="ARBA00023170"/>
    </source>
</evidence>
<evidence type="ECO:0000313" key="13">
    <source>
        <dbReference type="EMBL" id="CAH3198283.1"/>
    </source>
</evidence>
<keyword evidence="4 11" id="KW-1133">Transmembrane helix</keyword>
<feature type="transmembrane region" description="Helical" evidence="11">
    <location>
        <begin position="174"/>
        <end position="195"/>
    </location>
</feature>
<sequence>MAIIISPRLRRSSYYLLFSLAIADLIVTMVCEPLFLESLLKRTFFNECATSLERPYTILSTLSCSASVFHLAAISFDRLIAVVFPIRHEHLMNKCGVRILLIISWAFPISIPILIFVLPPSFPQGFTAMGTFAFCYFVIILSYTLIVVFLLIYKKKRRQMKAGTVSVNMTARTEVRVAVMLAVVIGVFTACWVPVMTAMFASSKPLMKRNGPLHMWLRTLSLSNSAMNFFIYSAVIRDFRDAYAGIFRKICSLPVAHSVLLIAVNISVGFLGTLGNLLVCAAVATNPRLRRSSNYLLASLAIADLIVTMVCEPIFVAILSKIIFFQDCAAALQTPYIILSTLSSSASVTHMAAISVDRFIAVVFPLRHGNIMRKYGLKIMLVVAWFFPMLFPILGEVLPDSFPKAFLATG</sequence>
<dbReference type="PROSITE" id="PS50262">
    <property type="entry name" value="G_PROTEIN_RECEP_F1_2"/>
    <property type="match status" value="2"/>
</dbReference>
<evidence type="ECO:0000256" key="4">
    <source>
        <dbReference type="ARBA" id="ARBA00022989"/>
    </source>
</evidence>
<feature type="transmembrane region" description="Helical" evidence="11">
    <location>
        <begin position="97"/>
        <end position="118"/>
    </location>
</feature>
<feature type="transmembrane region" description="Helical" evidence="11">
    <location>
        <begin position="255"/>
        <end position="284"/>
    </location>
</feature>
<keyword evidence="7 10" id="KW-0675">Receptor</keyword>
<comment type="similarity">
    <text evidence="10">Belongs to the G-protein coupled receptor 1 family.</text>
</comment>
<keyword evidence="3 10" id="KW-0812">Transmembrane</keyword>
<dbReference type="PANTHER" id="PTHR24246:SF27">
    <property type="entry name" value="ADENOSINE RECEPTOR, ISOFORM A"/>
    <property type="match status" value="1"/>
</dbReference>
<comment type="subcellular location">
    <subcellularLocation>
        <location evidence="1">Cell membrane</location>
        <topology evidence="1">Multi-pass membrane protein</topology>
    </subcellularLocation>
</comment>
<evidence type="ECO:0000256" key="8">
    <source>
        <dbReference type="ARBA" id="ARBA00023180"/>
    </source>
</evidence>
<dbReference type="PRINTS" id="PR00237">
    <property type="entry name" value="GPCRRHODOPSN"/>
</dbReference>
<evidence type="ECO:0000256" key="10">
    <source>
        <dbReference type="RuleBase" id="RU000688"/>
    </source>
</evidence>
<feature type="transmembrane region" description="Helical" evidence="11">
    <location>
        <begin position="375"/>
        <end position="394"/>
    </location>
</feature>
<evidence type="ECO:0000256" key="3">
    <source>
        <dbReference type="ARBA" id="ARBA00022692"/>
    </source>
</evidence>
<feature type="transmembrane region" description="Helical" evidence="11">
    <location>
        <begin position="215"/>
        <end position="235"/>
    </location>
</feature>
<reference evidence="13 14" key="1">
    <citation type="submission" date="2022-05" db="EMBL/GenBank/DDBJ databases">
        <authorList>
            <consortium name="Genoscope - CEA"/>
            <person name="William W."/>
        </authorList>
    </citation>
    <scope>NUCLEOTIDE SEQUENCE [LARGE SCALE GENOMIC DNA]</scope>
</reference>
<evidence type="ECO:0000256" key="5">
    <source>
        <dbReference type="ARBA" id="ARBA00023040"/>
    </source>
</evidence>
<evidence type="ECO:0000256" key="6">
    <source>
        <dbReference type="ARBA" id="ARBA00023136"/>
    </source>
</evidence>
<feature type="transmembrane region" description="Helical" evidence="11">
    <location>
        <begin position="296"/>
        <end position="319"/>
    </location>
</feature>
<comment type="caution">
    <text evidence="13">The sequence shown here is derived from an EMBL/GenBank/DDBJ whole genome shotgun (WGS) entry which is preliminary data.</text>
</comment>
<organism evidence="13 14">
    <name type="scientific">Porites evermanni</name>
    <dbReference type="NCBI Taxonomy" id="104178"/>
    <lineage>
        <taxon>Eukaryota</taxon>
        <taxon>Metazoa</taxon>
        <taxon>Cnidaria</taxon>
        <taxon>Anthozoa</taxon>
        <taxon>Hexacorallia</taxon>
        <taxon>Scleractinia</taxon>
        <taxon>Fungiina</taxon>
        <taxon>Poritidae</taxon>
        <taxon>Porites</taxon>
    </lineage>
</organism>
<evidence type="ECO:0000256" key="9">
    <source>
        <dbReference type="ARBA" id="ARBA00023224"/>
    </source>
</evidence>